<sequence length="613" mass="67661">MRVVDRNEVLLYGTRFPLAGPVQRSLNSPFPAKMTIGDYTRNDQEISSTWITADAAGGIGKNAPDLPTDQDRIWFGDLETRYRKQLTLGPLVTKAGNLTGPADVLIDLSERLYAAVGQSVYRWDETTGTWSTVTTALAGVPEQACVFDGLLYFISNAGLDWYNVNTNTWGQDVAAGGSAMVVYDGKLFRLHNNVLYWSIDPPSGTWDANGSLSLPAGYCKQLVVYPDLTGEAAIHAVTRVGLYALDFDAARFYETPLTYPVAPKAITGAAVWRGDLYIPVDRELYKYNQSVHTEVGPDRDDGLPATVRGEIRQVVPGHGFYYIVMNVVQPKDPNVPIVFDVSQPRNDTFFSQVHSSGAVLVSPGTAWHTVQVDPQVGAGMGSALVASIEGTYRLWFSTGTGIFYVDVGTGLHNPLQSPTFKFKQTGYLETFLFDAGWVELDKLALGIEISAKQVTNTEVIRVFIDWDDSGVWQRLGTVTRNGKTSFRIGGDDGRLFRMVRLRIEMERGDDPTKTPILQGLVFSFMLRPNPIWGWALTIDCSTPYKNHSPQQLREKLLNIVGSKLAGTLVYRDDFGRQREARVVPTDLRASELTGADDRGKFLISLTEVESANA</sequence>
<dbReference type="AlphaFoldDB" id="I4EMC0"/>
<dbReference type="Gene3D" id="2.120.10.80">
    <property type="entry name" value="Kelch-type beta propeller"/>
    <property type="match status" value="1"/>
</dbReference>
<name>I4EMC0_9BACT</name>
<protein>
    <submittedName>
        <fullName evidence="1">Uncharacterized protein</fullName>
    </submittedName>
</protein>
<comment type="caution">
    <text evidence="1">The sequence shown here is derived from an EMBL/GenBank/DDBJ whole genome shotgun (WGS) entry which is preliminary data.</text>
</comment>
<keyword evidence="2" id="KW-1185">Reference proteome</keyword>
<gene>
    <name evidence="1" type="ORF">NITHO_5880002</name>
</gene>
<proteinExistence type="predicted"/>
<dbReference type="EMBL" id="CAGS01000543">
    <property type="protein sequence ID" value="CCF85833.1"/>
    <property type="molecule type" value="Genomic_DNA"/>
</dbReference>
<dbReference type="SUPFAM" id="SSF50965">
    <property type="entry name" value="Galactose oxidase, central domain"/>
    <property type="match status" value="1"/>
</dbReference>
<organism evidence="1 2">
    <name type="scientific">Nitrolancea hollandica Lb</name>
    <dbReference type="NCBI Taxonomy" id="1129897"/>
    <lineage>
        <taxon>Bacteria</taxon>
        <taxon>Pseudomonadati</taxon>
        <taxon>Thermomicrobiota</taxon>
        <taxon>Thermomicrobia</taxon>
        <taxon>Sphaerobacterales</taxon>
        <taxon>Sphaerobacterineae</taxon>
        <taxon>Sphaerobacteraceae</taxon>
        <taxon>Nitrolancea</taxon>
    </lineage>
</organism>
<evidence type="ECO:0000313" key="1">
    <source>
        <dbReference type="EMBL" id="CCF85833.1"/>
    </source>
</evidence>
<reference evidence="1 2" key="1">
    <citation type="journal article" date="2012" name="ISME J.">
        <title>Nitrification expanded: discovery, physiology and genomics of a nitrite-oxidizing bacterium from the phylum Chloroflexi.</title>
        <authorList>
            <person name="Sorokin D.Y."/>
            <person name="Lucker S."/>
            <person name="Vejmelkova D."/>
            <person name="Kostrikina N.A."/>
            <person name="Kleerebezem R."/>
            <person name="Rijpstra W.I."/>
            <person name="Damste J.S."/>
            <person name="Le Paslier D."/>
            <person name="Muyzer G."/>
            <person name="Wagner M."/>
            <person name="van Loosdrecht M.C."/>
            <person name="Daims H."/>
        </authorList>
    </citation>
    <scope>NUCLEOTIDE SEQUENCE [LARGE SCALE GENOMIC DNA]</scope>
    <source>
        <strain evidence="2">none</strain>
    </source>
</reference>
<dbReference type="InterPro" id="IPR015915">
    <property type="entry name" value="Kelch-typ_b-propeller"/>
</dbReference>
<dbReference type="InterPro" id="IPR011043">
    <property type="entry name" value="Gal_Oxase/kelch_b-propeller"/>
</dbReference>
<evidence type="ECO:0000313" key="2">
    <source>
        <dbReference type="Proteomes" id="UP000004221"/>
    </source>
</evidence>
<dbReference type="Proteomes" id="UP000004221">
    <property type="component" value="Unassembled WGS sequence"/>
</dbReference>
<accession>I4EMC0</accession>
<dbReference type="RefSeq" id="WP_008481070.1">
    <property type="nucleotide sequence ID" value="NZ_CAGS01000543.1"/>
</dbReference>